<dbReference type="PANTHER" id="PTHR39583:SF2">
    <property type="entry name" value="TYPE II SECRETION SYSTEM PROTEIN J"/>
    <property type="match status" value="1"/>
</dbReference>
<keyword evidence="3" id="KW-0488">Methylation</keyword>
<evidence type="ECO:0000256" key="3">
    <source>
        <dbReference type="ARBA" id="ARBA00022481"/>
    </source>
</evidence>
<sequence>MWRRKEVRKDRGFTLLEILISVAILSVVLTALYQTFFLSHKALAAVDGTLLKLQESRAFVDILKREIESVYYSPDNNYSVFSTEDRDYFGRQTSRLTMTSFSSSIEGVVKLNYNVDERDGRLIITKEIISACSQPDLSQPSASNKVDMLEDVESFTVESRFGNRWVKTWDSSLTKYVPDEVKISVTFFLTNKDKQDKSGRLFVISDIAKPRVGKVTYNGGSASVL</sequence>
<keyword evidence="5 8" id="KW-0812">Transmembrane</keyword>
<evidence type="ECO:0000256" key="4">
    <source>
        <dbReference type="ARBA" id="ARBA00022519"/>
    </source>
</evidence>
<keyword evidence="4" id="KW-0997">Cell inner membrane</keyword>
<keyword evidence="2" id="KW-1003">Cell membrane</keyword>
<evidence type="ECO:0000256" key="5">
    <source>
        <dbReference type="ARBA" id="ARBA00022692"/>
    </source>
</evidence>
<dbReference type="SUPFAM" id="SSF54523">
    <property type="entry name" value="Pili subunits"/>
    <property type="match status" value="1"/>
</dbReference>
<comment type="subcellular location">
    <subcellularLocation>
        <location evidence="1">Cell inner membrane</location>
        <topology evidence="1">Single-pass membrane protein</topology>
    </subcellularLocation>
</comment>
<evidence type="ECO:0000256" key="8">
    <source>
        <dbReference type="SAM" id="Phobius"/>
    </source>
</evidence>
<dbReference type="NCBIfam" id="TIGR02532">
    <property type="entry name" value="IV_pilin_GFxxxE"/>
    <property type="match status" value="1"/>
</dbReference>
<feature type="transmembrane region" description="Helical" evidence="8">
    <location>
        <begin position="12"/>
        <end position="33"/>
    </location>
</feature>
<evidence type="ECO:0000256" key="7">
    <source>
        <dbReference type="ARBA" id="ARBA00023136"/>
    </source>
</evidence>
<keyword evidence="6 8" id="KW-1133">Transmembrane helix</keyword>
<dbReference type="InterPro" id="IPR051621">
    <property type="entry name" value="T2SS_protein_J"/>
</dbReference>
<dbReference type="Pfam" id="PF07963">
    <property type="entry name" value="N_methyl"/>
    <property type="match status" value="1"/>
</dbReference>
<proteinExistence type="predicted"/>
<name>E1YJP5_9BACT</name>
<evidence type="ECO:0000256" key="6">
    <source>
        <dbReference type="ARBA" id="ARBA00022989"/>
    </source>
</evidence>
<evidence type="ECO:0008006" key="10">
    <source>
        <dbReference type="Google" id="ProtNLM"/>
    </source>
</evidence>
<dbReference type="AlphaFoldDB" id="E1YJP5"/>
<dbReference type="GO" id="GO:0005886">
    <property type="term" value="C:plasma membrane"/>
    <property type="evidence" value="ECO:0007669"/>
    <property type="project" value="UniProtKB-SubCell"/>
</dbReference>
<dbReference type="InterPro" id="IPR045584">
    <property type="entry name" value="Pilin-like"/>
</dbReference>
<gene>
    <name evidence="9" type="ORF">N47_E50110</name>
</gene>
<reference evidence="9" key="1">
    <citation type="journal article" date="2011" name="Environ. Microbiol.">
        <title>Genomic insights into the metabolic potential of the polycyclic aromatic hydrocarbon degrading sulfate-reducing Deltaproteobacterium N47.</title>
        <authorList>
            <person name="Bergmann F."/>
            <person name="Selesi D."/>
            <person name="Weinmaier T."/>
            <person name="Tischler P."/>
            <person name="Rattei T."/>
            <person name="Meckenstock R.U."/>
        </authorList>
    </citation>
    <scope>NUCLEOTIDE SEQUENCE</scope>
</reference>
<accession>E1YJP5</accession>
<evidence type="ECO:0000313" key="9">
    <source>
        <dbReference type="EMBL" id="CBX31499.1"/>
    </source>
</evidence>
<evidence type="ECO:0000256" key="2">
    <source>
        <dbReference type="ARBA" id="ARBA00022475"/>
    </source>
</evidence>
<evidence type="ECO:0000256" key="1">
    <source>
        <dbReference type="ARBA" id="ARBA00004377"/>
    </source>
</evidence>
<protein>
    <recommendedName>
        <fullName evidence="10">Type II secretion system protein J</fullName>
    </recommendedName>
</protein>
<dbReference type="InterPro" id="IPR012902">
    <property type="entry name" value="N_methyl_site"/>
</dbReference>
<organism evidence="9">
    <name type="scientific">uncultured Desulfobacterium sp</name>
    <dbReference type="NCBI Taxonomy" id="201089"/>
    <lineage>
        <taxon>Bacteria</taxon>
        <taxon>Pseudomonadati</taxon>
        <taxon>Thermodesulfobacteriota</taxon>
        <taxon>Desulfobacteria</taxon>
        <taxon>Desulfobacterales</taxon>
        <taxon>Desulfobacteriaceae</taxon>
        <taxon>Desulfobacterium</taxon>
        <taxon>environmental samples</taxon>
    </lineage>
</organism>
<dbReference type="PANTHER" id="PTHR39583">
    <property type="entry name" value="TYPE II SECRETION SYSTEM PROTEIN J-RELATED"/>
    <property type="match status" value="1"/>
</dbReference>
<keyword evidence="7 8" id="KW-0472">Membrane</keyword>
<dbReference type="EMBL" id="FR695877">
    <property type="protein sequence ID" value="CBX31499.1"/>
    <property type="molecule type" value="Genomic_DNA"/>
</dbReference>
<dbReference type="PROSITE" id="PS00409">
    <property type="entry name" value="PROKAR_NTER_METHYL"/>
    <property type="match status" value="1"/>
</dbReference>